<feature type="transmembrane region" description="Helical" evidence="5">
    <location>
        <begin position="321"/>
        <end position="338"/>
    </location>
</feature>
<feature type="transmembrane region" description="Helical" evidence="5">
    <location>
        <begin position="280"/>
        <end position="301"/>
    </location>
</feature>
<dbReference type="EMBL" id="JBBXMP010000181">
    <property type="protein sequence ID" value="KAL0060320.1"/>
    <property type="molecule type" value="Genomic_DNA"/>
</dbReference>
<feature type="transmembrane region" description="Helical" evidence="5">
    <location>
        <begin position="209"/>
        <end position="226"/>
    </location>
</feature>
<feature type="transmembrane region" description="Helical" evidence="5">
    <location>
        <begin position="605"/>
        <end position="627"/>
    </location>
</feature>
<evidence type="ECO:0000313" key="8">
    <source>
        <dbReference type="EMBL" id="KAL0060320.1"/>
    </source>
</evidence>
<accession>A0ABR2ZGI5</accession>
<feature type="domain" description="Anoctamin alpha-beta plait" evidence="7">
    <location>
        <begin position="17"/>
        <end position="135"/>
    </location>
</feature>
<keyword evidence="3 5" id="KW-1133">Transmembrane helix</keyword>
<dbReference type="InterPro" id="IPR007632">
    <property type="entry name" value="Anoctamin"/>
</dbReference>
<dbReference type="PANTHER" id="PTHR12308">
    <property type="entry name" value="ANOCTAMIN"/>
    <property type="match status" value="1"/>
</dbReference>
<feature type="transmembrane region" description="Helical" evidence="5">
    <location>
        <begin position="576"/>
        <end position="599"/>
    </location>
</feature>
<dbReference type="InterPro" id="IPR049452">
    <property type="entry name" value="Anoctamin_TM"/>
</dbReference>
<protein>
    <submittedName>
        <fullName evidence="8">Uncharacterized protein</fullName>
    </submittedName>
</protein>
<evidence type="ECO:0000259" key="6">
    <source>
        <dbReference type="Pfam" id="PF04547"/>
    </source>
</evidence>
<keyword evidence="4 5" id="KW-0472">Membrane</keyword>
<keyword evidence="2 5" id="KW-0812">Transmembrane</keyword>
<evidence type="ECO:0000256" key="3">
    <source>
        <dbReference type="ARBA" id="ARBA00022989"/>
    </source>
</evidence>
<dbReference type="Pfam" id="PF20877">
    <property type="entry name" value="Anoctamin_N"/>
    <property type="match status" value="1"/>
</dbReference>
<evidence type="ECO:0000256" key="5">
    <source>
        <dbReference type="SAM" id="Phobius"/>
    </source>
</evidence>
<feature type="transmembrane region" description="Helical" evidence="5">
    <location>
        <begin position="366"/>
        <end position="392"/>
    </location>
</feature>
<sequence>MTKSLFNQSAVDYRSIYVVHYSFEDVDCATAIEEFRVLLQDLQSVGLHTEVRAGYDQSLLVFAKAPRELLGSTVYKSRVKDWLFGITQEQPPPGRTVLRPEFEAEDILSMYHLVNWPKSLGGAGITPKHGKWKNVQSIFPLHNEGANRALLVHLGKRVFLKLEDLDRIRDLFGAKIAFYFAFIQTYLVSLFFPSFTGILAWYFLPNYSMAYAIITSLWCIVFLEYWKLKELDLSIRWHVKGVGSLKVNRPNFTYEQTIIEQSTGRVKHYFPKWKRIARQVLTIPFAFASLISLGALIALVFGVEVFISEVYEGPFKWYLEYLPTVLLAVVLPWINNFLEDIATTLTEYENYRTADLHEMALTQKVFLLNFITTYLPIFLTAFVYVPFGSIVIPHLKTLLQYLLGSHANFIHSEGTFHSDPDRLRNEVIALTVTGQISNFAEELIYPYIKQTAESWWRAYRSEHPTISFLPSSSNSNITTQPAPLLSDDPSESQFLRSARNQSYLPQYNVQDDISEMVMQFGYLALFSPVWPLIPIGFLINNWIELRSDFLKICIEYQRPAPVRLDGIGPWIDSLAFLNWLGSISAAAVVHLFGSSMLWYETGLTSWYSLPITIFISEHLYLLFRWVVAYTLGKMGSHQGHVKKEKDEMYSRRRKHLDELEAATEAQRPKNLGVEERERRRSVRVNGTDLFWTKQTEDGASERVGVGLIEALHKGGEIQHTKEE</sequence>
<dbReference type="Pfam" id="PF04547">
    <property type="entry name" value="Anoctamin"/>
    <property type="match status" value="1"/>
</dbReference>
<evidence type="ECO:0000256" key="4">
    <source>
        <dbReference type="ARBA" id="ARBA00023136"/>
    </source>
</evidence>
<comment type="subcellular location">
    <subcellularLocation>
        <location evidence="1">Membrane</location>
        <topology evidence="1">Multi-pass membrane protein</topology>
    </subcellularLocation>
</comment>
<feature type="domain" description="Anoctamin transmembrane" evidence="6">
    <location>
        <begin position="168"/>
        <end position="636"/>
    </location>
</feature>
<proteinExistence type="predicted"/>
<gene>
    <name evidence="8" type="ORF">AAF712_012886</name>
</gene>
<evidence type="ECO:0000259" key="7">
    <source>
        <dbReference type="Pfam" id="PF20877"/>
    </source>
</evidence>
<keyword evidence="9" id="KW-1185">Reference proteome</keyword>
<organism evidence="8 9">
    <name type="scientific">Marasmius tenuissimus</name>
    <dbReference type="NCBI Taxonomy" id="585030"/>
    <lineage>
        <taxon>Eukaryota</taxon>
        <taxon>Fungi</taxon>
        <taxon>Dikarya</taxon>
        <taxon>Basidiomycota</taxon>
        <taxon>Agaricomycotina</taxon>
        <taxon>Agaricomycetes</taxon>
        <taxon>Agaricomycetidae</taxon>
        <taxon>Agaricales</taxon>
        <taxon>Marasmiineae</taxon>
        <taxon>Marasmiaceae</taxon>
        <taxon>Marasmius</taxon>
    </lineage>
</organism>
<feature type="transmembrane region" description="Helical" evidence="5">
    <location>
        <begin position="520"/>
        <end position="543"/>
    </location>
</feature>
<dbReference type="Proteomes" id="UP001437256">
    <property type="component" value="Unassembled WGS sequence"/>
</dbReference>
<dbReference type="InterPro" id="IPR049456">
    <property type="entry name" value="Anoctamin_N_fung"/>
</dbReference>
<dbReference type="PANTHER" id="PTHR12308:SF77">
    <property type="entry name" value="MEMBRANE STRESS RESPONSE PROTEIN (IST2), PUTATIVE (AFU_ORTHOLOGUE AFUA_4G03330)-RELATED"/>
    <property type="match status" value="1"/>
</dbReference>
<feature type="transmembrane region" description="Helical" evidence="5">
    <location>
        <begin position="176"/>
        <end position="203"/>
    </location>
</feature>
<evidence type="ECO:0000256" key="1">
    <source>
        <dbReference type="ARBA" id="ARBA00004141"/>
    </source>
</evidence>
<comment type="caution">
    <text evidence="8">The sequence shown here is derived from an EMBL/GenBank/DDBJ whole genome shotgun (WGS) entry which is preliminary data.</text>
</comment>
<evidence type="ECO:0000313" key="9">
    <source>
        <dbReference type="Proteomes" id="UP001437256"/>
    </source>
</evidence>
<evidence type="ECO:0000256" key="2">
    <source>
        <dbReference type="ARBA" id="ARBA00022692"/>
    </source>
</evidence>
<name>A0ABR2ZGI5_9AGAR</name>
<reference evidence="8 9" key="1">
    <citation type="submission" date="2024-05" db="EMBL/GenBank/DDBJ databases">
        <title>A draft genome resource for the thread blight pathogen Marasmius tenuissimus strain MS-2.</title>
        <authorList>
            <person name="Yulfo-Soto G.E."/>
            <person name="Baruah I.K."/>
            <person name="Amoako-Attah I."/>
            <person name="Bukari Y."/>
            <person name="Meinhardt L.W."/>
            <person name="Bailey B.A."/>
            <person name="Cohen S.P."/>
        </authorList>
    </citation>
    <scope>NUCLEOTIDE SEQUENCE [LARGE SCALE GENOMIC DNA]</scope>
    <source>
        <strain evidence="8 9">MS-2</strain>
    </source>
</reference>